<dbReference type="GO" id="GO:0005524">
    <property type="term" value="F:ATP binding"/>
    <property type="evidence" value="ECO:0007669"/>
    <property type="project" value="UniProtKB-UniRule"/>
</dbReference>
<feature type="region of interest" description="Disordered" evidence="4">
    <location>
        <begin position="161"/>
        <end position="198"/>
    </location>
</feature>
<evidence type="ECO:0000256" key="2">
    <source>
        <dbReference type="ARBA" id="ARBA00022840"/>
    </source>
</evidence>
<accession>A0A0G4I0S2</accession>
<evidence type="ECO:0000313" key="6">
    <source>
        <dbReference type="EMBL" id="CEM50480.1"/>
    </source>
</evidence>
<evidence type="ECO:0000259" key="5">
    <source>
        <dbReference type="PROSITE" id="PS50011"/>
    </source>
</evidence>
<feature type="compositionally biased region" description="Acidic residues" evidence="4">
    <location>
        <begin position="599"/>
        <end position="619"/>
    </location>
</feature>
<sequence>MWGESKPSSWRSAAVRRVNKIDDLFVVGHIIGEGSTGLLREVRPKFPIHRPSPNGYAMKVERKDAWQNPMSWHELAERVMLLDHANIVKHVGFFEDDRNFYVVMERLHGPELFDLIETSPDMSEEDSKQLFRQILEALAHLHGRGMVHGDVKPENFMFVKNHHEIPPAPPPSPTNRQRSEKEKAAAISPNSQTEETVKFTSSNPLKLLDFGSATTVSRRVRCSALPHPAFIAPAGGHGGTGGPAGTGPLREKEREDAGALAVVSACCSSNKGSPTASTRSAGVTLSACPAIPPPLPLHKRSGPARTGQLARTVLCSSPSAVSVSASISAAADEMMPWPAGEQPSEEGGVPLDRDSLTTVHGGLGCQSAGTGSGSASPPMPHTSTAAVSAPMPLAVALPIPRRQAAHCSPVTSAPSPGFSTTPGSAHAATKSTLPISLPTPGLTLSQGGGGGSTGLSISLAVPTSGTFGSTAAGATSFAPFVGTPCSVRTPGSYTSLMRHPGTPQYMSPELNTPGRLENARVGPASDMWAAGVILYLLLGGGIHPFDGQPAMLASPESRRHRKNSRVWGRAGLDGALSVADSDSEGESEVGEEYGSSDGSEGEVFSDLEGSVGDEEDGFGVDGLEEEEEQLALSSAACFGGGLRGALSRRRRFFSSPSTDPRPFLFSQQQHNQILPPAIPRLEGGSPSPRAPAAIIAPPQTAMVDSLRGSRSRSRPPLPLPSAPASIATSAAAAARAELRLPLARLNGGVSGGFTARSEAPAPREAWSPMSSLSNAEVRSEAAQASSASFMQTPMSDSRTPMTPSRGTSLSVGGPKDGRRQHRNRRVVSALESVGGGGSTKSGRPRILSSSSGGTGNGRNGGIPTSSADCCNVEREFVGIRRFIKERSERAEREREREAGGVGPKAVDAVSSTKVKDRERSKSKGPIPTRYGLRGSPRTVRTPGNSPDLPSAFPRGSEREKEGSDSLSPELGVTGVDIRDCPGAGVVMKGVSFRGEKWRRVSLEGLDLACRLLASDPSDRPSAEEALAHPFFQSLDSSGRQKGETERSGGKRPGRGLVRVPPLSVTSAAGLHLMREKEKEKEREEAGEEQSGNAGKQAFAEDLPVLVARLRCAACTSQAAAGKPQQSKCFRNPRGVKAPAQQQQPPSAVPVSVVSVKADPRRRVQGGGFTCASAGTESEGTGRFASQVPIFAPRTPTLSPVRGTDTPGAAQGAFPGLRRPPVRTLPHQTSPTNEKGVMMHTSHGSSPVSVTSSPSSEKEAGGVTGVDGAVPRRSPVVAAPSVCFRCGGEGGPFMQRLPCGPLSKNPFVGFLSYGDSSLRAASAFTNAVRKEVRRCPYAPFFWRRQEGGPPSLPPSKTEIRLSSSPVSQTWFGVGRPLSALLPRPSSPPLTVQGKTDGKRGRQGRHQKALRSRAPTPMTSYSPKKPMPFSSSHFTPGGDGNVSDDDSESPPGPSLCRVTTSPAAPSAMPLQDCSVVSQRFPLSSRTPVEEMGAWSGDRQQGCGDTGRSGTGQYKQVRPSPLTVVPKVTDHPNVHPHSVGELGMGSGGSLPFSLTAAARADSRGRALMGPGSLGLRGPLSGSVGTQAYHHQSLQSPAVDDQSDVDFRSPVTVNREESWADSRKASLATCVRQNTCVRMDDEGGEVGGRVLPRVPSWGELTERELVAGLQPRSRATSFAFSVAASPVPGGHGILPHPSPGAARLLFDAAGVSPPDSPLESVVALRDRDAELASLANSVHGTNATVLCRREFSIGSWNAADPPPFLAASQRSSLVGLSAQASPIAEPSSAGPFSADSRLAAAAFDSYPSSPVGFIQKQPTPPRAQWAHAGVPRIPPSYPKAREGSTSSVPPRRRSLAGGLYPGGRGGAISRMYREELAVGGEREREGLGLNATAAVQGGGRSLGERGLEAANVTPPLSLSRSFTSAGARGSVSLSQMRGVNFTPLPPPPPVSVGRQGSGLSLSSHPLPGLREGATGGQQASGGMTYPSAIPGVAGGAGRHAYAHPLHPHSIRPSPSSFLDGVARSLREIAKAEAAADGFLPQGPQQSCMDGNSPPHSMLPGDEPRGGGSGEGVGSNGPGQLLN</sequence>
<dbReference type="InterPro" id="IPR011009">
    <property type="entry name" value="Kinase-like_dom_sf"/>
</dbReference>
<feature type="binding site" evidence="3">
    <location>
        <position position="59"/>
    </location>
    <ligand>
        <name>ATP</name>
        <dbReference type="ChEBI" id="CHEBI:30616"/>
    </ligand>
</feature>
<dbReference type="PANTHER" id="PTHR44167">
    <property type="entry name" value="OVARIAN-SPECIFIC SERINE/THREONINE-PROTEIN KINASE LOK-RELATED"/>
    <property type="match status" value="1"/>
</dbReference>
<feature type="compositionally biased region" description="Low complexity" evidence="4">
    <location>
        <begin position="1135"/>
        <end position="1150"/>
    </location>
</feature>
<dbReference type="GO" id="GO:0005634">
    <property type="term" value="C:nucleus"/>
    <property type="evidence" value="ECO:0007669"/>
    <property type="project" value="TreeGrafter"/>
</dbReference>
<dbReference type="EMBL" id="CDMZ01004676">
    <property type="protein sequence ID" value="CEM50480.1"/>
    <property type="molecule type" value="Genomic_DNA"/>
</dbReference>
<dbReference type="PANTHER" id="PTHR44167:SF24">
    <property type="entry name" value="SERINE_THREONINE-PROTEIN KINASE CHK2"/>
    <property type="match status" value="1"/>
</dbReference>
<dbReference type="Gene3D" id="1.10.510.10">
    <property type="entry name" value="Transferase(Phosphotransferase) domain 1"/>
    <property type="match status" value="3"/>
</dbReference>
<name>A0A0G4I0S2_9ALVE</name>
<dbReference type="Pfam" id="PF00069">
    <property type="entry name" value="Pkinase"/>
    <property type="match status" value="1"/>
</dbReference>
<feature type="region of interest" description="Disordered" evidence="4">
    <location>
        <begin position="755"/>
        <end position="868"/>
    </location>
</feature>
<dbReference type="GO" id="GO:0004674">
    <property type="term" value="F:protein serine/threonine kinase activity"/>
    <property type="evidence" value="ECO:0007669"/>
    <property type="project" value="TreeGrafter"/>
</dbReference>
<feature type="compositionally biased region" description="Basic residues" evidence="4">
    <location>
        <begin position="1399"/>
        <end position="1409"/>
    </location>
</feature>
<feature type="region of interest" description="Disordered" evidence="4">
    <location>
        <begin position="1575"/>
        <end position="1601"/>
    </location>
</feature>
<proteinExistence type="predicted"/>
<dbReference type="GO" id="GO:0044773">
    <property type="term" value="P:mitotic DNA damage checkpoint signaling"/>
    <property type="evidence" value="ECO:0007669"/>
    <property type="project" value="TreeGrafter"/>
</dbReference>
<dbReference type="InterPro" id="IPR000719">
    <property type="entry name" value="Prot_kinase_dom"/>
</dbReference>
<feature type="region of interest" description="Disordered" evidence="4">
    <location>
        <begin position="407"/>
        <end position="427"/>
    </location>
</feature>
<feature type="compositionally biased region" description="Polar residues" evidence="4">
    <location>
        <begin position="768"/>
        <end position="810"/>
    </location>
</feature>
<dbReference type="Gene3D" id="3.30.200.20">
    <property type="entry name" value="Phosphorylase Kinase, domain 1"/>
    <property type="match status" value="1"/>
</dbReference>
<dbReference type="GO" id="GO:0005737">
    <property type="term" value="C:cytoplasm"/>
    <property type="evidence" value="ECO:0007669"/>
    <property type="project" value="TreeGrafter"/>
</dbReference>
<feature type="compositionally biased region" description="Polar residues" evidence="4">
    <location>
        <begin position="188"/>
        <end position="198"/>
    </location>
</feature>
<feature type="region of interest" description="Disordered" evidence="4">
    <location>
        <begin position="1121"/>
        <end position="1150"/>
    </location>
</feature>
<protein>
    <recommendedName>
        <fullName evidence="5">Protein kinase domain-containing protein</fullName>
    </recommendedName>
</protein>
<feature type="region of interest" description="Disordered" evidence="4">
    <location>
        <begin position="887"/>
        <end position="975"/>
    </location>
</feature>
<feature type="region of interest" description="Disordered" evidence="4">
    <location>
        <begin position="1029"/>
        <end position="1096"/>
    </location>
</feature>
<keyword evidence="1 3" id="KW-0547">Nucleotide-binding</keyword>
<dbReference type="InterPro" id="IPR008271">
    <property type="entry name" value="Ser/Thr_kinase_AS"/>
</dbReference>
<feature type="compositionally biased region" description="Basic and acidic residues" evidence="4">
    <location>
        <begin position="1038"/>
        <end position="1048"/>
    </location>
</feature>
<dbReference type="InterPro" id="IPR017441">
    <property type="entry name" value="Protein_kinase_ATP_BS"/>
</dbReference>
<feature type="region of interest" description="Disordered" evidence="4">
    <location>
        <begin position="576"/>
        <end position="619"/>
    </location>
</feature>
<feature type="region of interest" description="Disordered" evidence="4">
    <location>
        <begin position="1485"/>
        <end position="1514"/>
    </location>
</feature>
<feature type="region of interest" description="Disordered" evidence="4">
    <location>
        <begin position="1210"/>
        <end position="1267"/>
    </location>
</feature>
<reference evidence="6" key="1">
    <citation type="submission" date="2014-11" db="EMBL/GenBank/DDBJ databases">
        <authorList>
            <person name="Otto D Thomas"/>
            <person name="Naeem Raeece"/>
        </authorList>
    </citation>
    <scope>NUCLEOTIDE SEQUENCE</scope>
</reference>
<feature type="region of interest" description="Disordered" evidence="4">
    <location>
        <begin position="1376"/>
        <end position="1465"/>
    </location>
</feature>
<evidence type="ECO:0000256" key="1">
    <source>
        <dbReference type="ARBA" id="ARBA00022741"/>
    </source>
</evidence>
<feature type="region of interest" description="Disordered" evidence="4">
    <location>
        <begin position="1807"/>
        <end position="1857"/>
    </location>
</feature>
<dbReference type="PROSITE" id="PS50011">
    <property type="entry name" value="PROTEIN_KINASE_DOM"/>
    <property type="match status" value="1"/>
</dbReference>
<feature type="region of interest" description="Disordered" evidence="4">
    <location>
        <begin position="1938"/>
        <end position="1959"/>
    </location>
</feature>
<feature type="compositionally biased region" description="Basic and acidic residues" evidence="4">
    <location>
        <begin position="887"/>
        <end position="898"/>
    </location>
</feature>
<dbReference type="SUPFAM" id="SSF56112">
    <property type="entry name" value="Protein kinase-like (PK-like)"/>
    <property type="match status" value="2"/>
</dbReference>
<feature type="region of interest" description="Disordered" evidence="4">
    <location>
        <begin position="2032"/>
        <end position="2078"/>
    </location>
</feature>
<feature type="compositionally biased region" description="Gly residues" evidence="4">
    <location>
        <begin position="2061"/>
        <end position="2072"/>
    </location>
</feature>
<feature type="compositionally biased region" description="Polar residues" evidence="4">
    <location>
        <begin position="409"/>
        <end position="427"/>
    </location>
</feature>
<evidence type="ECO:0000256" key="4">
    <source>
        <dbReference type="SAM" id="MobiDB-lite"/>
    </source>
</evidence>
<dbReference type="PROSITE" id="PS00108">
    <property type="entry name" value="PROTEIN_KINASE_ST"/>
    <property type="match status" value="1"/>
</dbReference>
<dbReference type="SMART" id="SM00220">
    <property type="entry name" value="S_TKc"/>
    <property type="match status" value="1"/>
</dbReference>
<keyword evidence="2 3" id="KW-0067">ATP-binding</keyword>
<dbReference type="VEuPathDB" id="CryptoDB:Cvel_10023"/>
<gene>
    <name evidence="6" type="ORF">Cvel_10023</name>
</gene>
<feature type="domain" description="Protein kinase" evidence="5">
    <location>
        <begin position="25"/>
        <end position="1031"/>
    </location>
</feature>
<feature type="compositionally biased region" description="Basic and acidic residues" evidence="4">
    <location>
        <begin position="1072"/>
        <end position="1083"/>
    </location>
</feature>
<feature type="compositionally biased region" description="Low complexity" evidence="4">
    <location>
        <begin position="1239"/>
        <end position="1254"/>
    </location>
</feature>
<evidence type="ECO:0000256" key="3">
    <source>
        <dbReference type="PROSITE-ProRule" id="PRU10141"/>
    </source>
</evidence>
<dbReference type="PROSITE" id="PS00107">
    <property type="entry name" value="PROTEIN_KINASE_ATP"/>
    <property type="match status" value="1"/>
</dbReference>
<feature type="compositionally biased region" description="Acidic residues" evidence="4">
    <location>
        <begin position="581"/>
        <end position="591"/>
    </location>
</feature>
<organism evidence="6">
    <name type="scientific">Chromera velia CCMP2878</name>
    <dbReference type="NCBI Taxonomy" id="1169474"/>
    <lineage>
        <taxon>Eukaryota</taxon>
        <taxon>Sar</taxon>
        <taxon>Alveolata</taxon>
        <taxon>Colpodellida</taxon>
        <taxon>Chromeraceae</taxon>
        <taxon>Chromera</taxon>
    </lineage>
</organism>